<dbReference type="AlphaFoldDB" id="A0A382F7W8"/>
<evidence type="ECO:0000256" key="1">
    <source>
        <dbReference type="SAM" id="MobiDB-lite"/>
    </source>
</evidence>
<accession>A0A382F7W8</accession>
<proteinExistence type="predicted"/>
<feature type="compositionally biased region" description="Polar residues" evidence="1">
    <location>
        <begin position="17"/>
        <end position="27"/>
    </location>
</feature>
<name>A0A382F7W8_9ZZZZ</name>
<feature type="region of interest" description="Disordered" evidence="1">
    <location>
        <begin position="1"/>
        <end position="27"/>
    </location>
</feature>
<feature type="non-terminal residue" evidence="2">
    <location>
        <position position="38"/>
    </location>
</feature>
<gene>
    <name evidence="2" type="ORF">METZ01_LOCUS211623</name>
</gene>
<sequence length="38" mass="3974">MDSSDPSSVDTDDPTNGGPSVQTSTTRHLMARILIASL</sequence>
<reference evidence="2" key="1">
    <citation type="submission" date="2018-05" db="EMBL/GenBank/DDBJ databases">
        <authorList>
            <person name="Lanie J.A."/>
            <person name="Ng W.-L."/>
            <person name="Kazmierczak K.M."/>
            <person name="Andrzejewski T.M."/>
            <person name="Davidsen T.M."/>
            <person name="Wayne K.J."/>
            <person name="Tettelin H."/>
            <person name="Glass J.I."/>
            <person name="Rusch D."/>
            <person name="Podicherti R."/>
            <person name="Tsui H.-C.T."/>
            <person name="Winkler M.E."/>
        </authorList>
    </citation>
    <scope>NUCLEOTIDE SEQUENCE</scope>
</reference>
<dbReference type="EMBL" id="UINC01048343">
    <property type="protein sequence ID" value="SVB58769.1"/>
    <property type="molecule type" value="Genomic_DNA"/>
</dbReference>
<evidence type="ECO:0000313" key="2">
    <source>
        <dbReference type="EMBL" id="SVB58769.1"/>
    </source>
</evidence>
<protein>
    <submittedName>
        <fullName evidence="2">Uncharacterized protein</fullName>
    </submittedName>
</protein>
<organism evidence="2">
    <name type="scientific">marine metagenome</name>
    <dbReference type="NCBI Taxonomy" id="408172"/>
    <lineage>
        <taxon>unclassified sequences</taxon>
        <taxon>metagenomes</taxon>
        <taxon>ecological metagenomes</taxon>
    </lineage>
</organism>